<dbReference type="Proteomes" id="UP000061569">
    <property type="component" value="Chromosome"/>
</dbReference>
<dbReference type="PATRIC" id="fig|69.6.peg.2159"/>
<proteinExistence type="predicted"/>
<evidence type="ECO:0000313" key="2">
    <source>
        <dbReference type="EMBL" id="ALN57546.1"/>
    </source>
</evidence>
<evidence type="ECO:0000313" key="3">
    <source>
        <dbReference type="Proteomes" id="UP000061569"/>
    </source>
</evidence>
<reference evidence="2 3" key="1">
    <citation type="submission" date="2015-11" db="EMBL/GenBank/DDBJ databases">
        <title>Genome sequences of Lysobacter enzymogenes strain C3 and Lysobacter antibioticus ATCC 29479.</title>
        <authorList>
            <person name="Kobayashi D.Y."/>
        </authorList>
    </citation>
    <scope>NUCLEOTIDE SEQUENCE [LARGE SCALE GENOMIC DNA]</scope>
    <source>
        <strain evidence="2 3">C3</strain>
    </source>
</reference>
<accession>A0A0S2DG96</accession>
<dbReference type="KEGG" id="lez:GLE_2197"/>
<name>A0A0S2DG96_LYSEN</name>
<sequence length="70" mass="7638">MGWRRRGVTTAGERGRELKGAGKRQRLGSVTERHERGCAASLFACGSRCLAAQARNAWRPARDASHARCA</sequence>
<protein>
    <submittedName>
        <fullName evidence="2">Uncharacterized protein</fullName>
    </submittedName>
</protein>
<dbReference type="STRING" id="69.GLE_2197"/>
<dbReference type="AlphaFoldDB" id="A0A0S2DG96"/>
<dbReference type="EMBL" id="CP013140">
    <property type="protein sequence ID" value="ALN57546.1"/>
    <property type="molecule type" value="Genomic_DNA"/>
</dbReference>
<evidence type="ECO:0000256" key="1">
    <source>
        <dbReference type="SAM" id="MobiDB-lite"/>
    </source>
</evidence>
<gene>
    <name evidence="2" type="ORF">GLE_2197</name>
</gene>
<feature type="region of interest" description="Disordered" evidence="1">
    <location>
        <begin position="1"/>
        <end position="28"/>
    </location>
</feature>
<organism evidence="2 3">
    <name type="scientific">Lysobacter enzymogenes</name>
    <dbReference type="NCBI Taxonomy" id="69"/>
    <lineage>
        <taxon>Bacteria</taxon>
        <taxon>Pseudomonadati</taxon>
        <taxon>Pseudomonadota</taxon>
        <taxon>Gammaproteobacteria</taxon>
        <taxon>Lysobacterales</taxon>
        <taxon>Lysobacteraceae</taxon>
        <taxon>Lysobacter</taxon>
    </lineage>
</organism>